<dbReference type="EMBL" id="BNJK01000002">
    <property type="protein sequence ID" value="GHP00307.1"/>
    <property type="molecule type" value="Genomic_DNA"/>
</dbReference>
<gene>
    <name evidence="1" type="ORF">KSF_103540</name>
</gene>
<accession>A0A8J3J2C8</accession>
<name>A0A8J3J2C8_9CHLR</name>
<evidence type="ECO:0000313" key="1">
    <source>
        <dbReference type="EMBL" id="GHP00307.1"/>
    </source>
</evidence>
<comment type="caution">
    <text evidence="1">The sequence shown here is derived from an EMBL/GenBank/DDBJ whole genome shotgun (WGS) entry which is preliminary data.</text>
</comment>
<reference evidence="1" key="1">
    <citation type="submission" date="2020-10" db="EMBL/GenBank/DDBJ databases">
        <title>Taxonomic study of unclassified bacteria belonging to the class Ktedonobacteria.</title>
        <authorList>
            <person name="Yabe S."/>
            <person name="Wang C.M."/>
            <person name="Zheng Y."/>
            <person name="Sakai Y."/>
            <person name="Cavaletti L."/>
            <person name="Monciardini P."/>
            <person name="Donadio S."/>
        </authorList>
    </citation>
    <scope>NUCLEOTIDE SEQUENCE</scope>
    <source>
        <strain evidence="1">ID150040</strain>
    </source>
</reference>
<sequence>MSESSKNAWSSRRGERRLVCRTSVDWRSGEEEKIILQSFPGGDLVSTLFPSLNESARKIRALDKAVWRMVWKFPKIELGQSRIPHTLRYYHTPAAVGLTLMELIGVKLYVPRVRGASIW</sequence>
<dbReference type="Proteomes" id="UP000597444">
    <property type="component" value="Unassembled WGS sequence"/>
</dbReference>
<protein>
    <submittedName>
        <fullName evidence="1">Uncharacterized protein</fullName>
    </submittedName>
</protein>
<organism evidence="1 2">
    <name type="scientific">Reticulibacter mediterranei</name>
    <dbReference type="NCBI Taxonomy" id="2778369"/>
    <lineage>
        <taxon>Bacteria</taxon>
        <taxon>Bacillati</taxon>
        <taxon>Chloroflexota</taxon>
        <taxon>Ktedonobacteria</taxon>
        <taxon>Ktedonobacterales</taxon>
        <taxon>Reticulibacteraceae</taxon>
        <taxon>Reticulibacter</taxon>
    </lineage>
</organism>
<proteinExistence type="predicted"/>
<dbReference type="AlphaFoldDB" id="A0A8J3J2C8"/>
<evidence type="ECO:0000313" key="2">
    <source>
        <dbReference type="Proteomes" id="UP000597444"/>
    </source>
</evidence>
<keyword evidence="2" id="KW-1185">Reference proteome</keyword>